<feature type="region of interest" description="Disordered" evidence="1">
    <location>
        <begin position="39"/>
        <end position="61"/>
    </location>
</feature>
<evidence type="ECO:0000256" key="2">
    <source>
        <dbReference type="SAM" id="SignalP"/>
    </source>
</evidence>
<evidence type="ECO:0000313" key="4">
    <source>
        <dbReference type="Proteomes" id="UP000242287"/>
    </source>
</evidence>
<proteinExistence type="predicted"/>
<name>A0A2A9NH39_9AGAR</name>
<protein>
    <submittedName>
        <fullName evidence="3">Uncharacterized protein</fullName>
    </submittedName>
</protein>
<organism evidence="3 4">
    <name type="scientific">Amanita thiersii Skay4041</name>
    <dbReference type="NCBI Taxonomy" id="703135"/>
    <lineage>
        <taxon>Eukaryota</taxon>
        <taxon>Fungi</taxon>
        <taxon>Dikarya</taxon>
        <taxon>Basidiomycota</taxon>
        <taxon>Agaricomycotina</taxon>
        <taxon>Agaricomycetes</taxon>
        <taxon>Agaricomycetidae</taxon>
        <taxon>Agaricales</taxon>
        <taxon>Pluteineae</taxon>
        <taxon>Amanitaceae</taxon>
        <taxon>Amanita</taxon>
    </lineage>
</organism>
<keyword evidence="2" id="KW-0732">Signal</keyword>
<keyword evidence="4" id="KW-1185">Reference proteome</keyword>
<gene>
    <name evidence="3" type="ORF">AMATHDRAFT_63345</name>
</gene>
<dbReference type="EMBL" id="KZ302031">
    <property type="protein sequence ID" value="PFH49378.1"/>
    <property type="molecule type" value="Genomic_DNA"/>
</dbReference>
<accession>A0A2A9NH39</accession>
<feature type="chain" id="PRO_5013332788" evidence="2">
    <location>
        <begin position="22"/>
        <end position="77"/>
    </location>
</feature>
<feature type="signal peptide" evidence="2">
    <location>
        <begin position="1"/>
        <end position="21"/>
    </location>
</feature>
<evidence type="ECO:0000256" key="1">
    <source>
        <dbReference type="SAM" id="MobiDB-lite"/>
    </source>
</evidence>
<reference evidence="3 4" key="1">
    <citation type="submission" date="2014-02" db="EMBL/GenBank/DDBJ databases">
        <title>Transposable element dynamics among asymbiotic and ectomycorrhizal Amanita fungi.</title>
        <authorList>
            <consortium name="DOE Joint Genome Institute"/>
            <person name="Hess J."/>
            <person name="Skrede I."/>
            <person name="Wolfe B."/>
            <person name="LaButti K."/>
            <person name="Ohm R.A."/>
            <person name="Grigoriev I.V."/>
            <person name="Pringle A."/>
        </authorList>
    </citation>
    <scope>NUCLEOTIDE SEQUENCE [LARGE SCALE GENOMIC DNA]</scope>
    <source>
        <strain evidence="3 4">SKay4041</strain>
    </source>
</reference>
<evidence type="ECO:0000313" key="3">
    <source>
        <dbReference type="EMBL" id="PFH49378.1"/>
    </source>
</evidence>
<dbReference type="Proteomes" id="UP000242287">
    <property type="component" value="Unassembled WGS sequence"/>
</dbReference>
<dbReference type="AlphaFoldDB" id="A0A2A9NH39"/>
<sequence length="77" mass="8910">MQLLTIIVMAFLLSGFKFNKATLPHQGGDLLPVIERRSLSDKRPQSPSNFREKQNDSALRDMKNRRSQEYMVYLGLL</sequence>